<dbReference type="InterPro" id="IPR029063">
    <property type="entry name" value="SAM-dependent_MTases_sf"/>
</dbReference>
<dbReference type="InterPro" id="IPR026274">
    <property type="entry name" value="tRNA_wybutosine_synth_prot_2"/>
</dbReference>
<comment type="caution">
    <text evidence="4">The sequence shown here is derived from an EMBL/GenBank/DDBJ whole genome shotgun (WGS) entry which is preliminary data.</text>
</comment>
<gene>
    <name evidence="4" type="ORF">CDD80_5594</name>
</gene>
<keyword evidence="2" id="KW-0819">tRNA processing</keyword>
<dbReference type="GO" id="GO:0005737">
    <property type="term" value="C:cytoplasm"/>
    <property type="evidence" value="ECO:0007669"/>
    <property type="project" value="UniProtKB-SubCell"/>
</dbReference>
<keyword evidence="2" id="KW-0963">Cytoplasm</keyword>
<dbReference type="PANTHER" id="PTHR23245">
    <property type="entry name" value="TRNA METHYLTRANSFERASE"/>
    <property type="match status" value="1"/>
</dbReference>
<dbReference type="SUPFAM" id="SSF53335">
    <property type="entry name" value="S-adenosyl-L-methionine-dependent methyltransferases"/>
    <property type="match status" value="1"/>
</dbReference>
<protein>
    <recommendedName>
        <fullName evidence="2">tRNA wybutosine-synthesizing protein 2</fullName>
        <shortName evidence="2">tRNA-yW-synthesizing protein 2</shortName>
    </recommendedName>
    <alternativeName>
        <fullName evidence="2">tRNA(Phe) (4-demethylwyosine(37)-C(7)) aminocarboxypropyltransferase</fullName>
    </alternativeName>
</protein>
<dbReference type="OrthoDB" id="2387925at2759"/>
<reference evidence="4 5" key="1">
    <citation type="submission" date="2017-06" db="EMBL/GenBank/DDBJ databases">
        <title>Ant-infecting Ophiocordyceps genomes reveal a high diversity of potential behavioral manipulation genes and a possible major role for enterotoxins.</title>
        <authorList>
            <person name="De Bekker C."/>
            <person name="Evans H.C."/>
            <person name="Brachmann A."/>
            <person name="Hughes D.P."/>
        </authorList>
    </citation>
    <scope>NUCLEOTIDE SEQUENCE [LARGE SCALE GENOMIC DNA]</scope>
    <source>
        <strain evidence="4 5">Map16</strain>
    </source>
</reference>
<evidence type="ECO:0000259" key="3">
    <source>
        <dbReference type="PROSITE" id="PS51684"/>
    </source>
</evidence>
<evidence type="ECO:0000256" key="1">
    <source>
        <dbReference type="ARBA" id="ARBA00049400"/>
    </source>
</evidence>
<sequence length="378" mass="42113">MVPRKRLAGPIQEAVDGWLNSLEAPLVSETERWRKDLTDSAPRRFTVYEPMVLLPAGSFNDDAWRAEISRLDAGCVAALWMRILREVGARRGGARTLTNLAVNEAIPRHHGPRGEENTLRAPTRLRVLWGDFGEDEHQQGKASFDSALWVSTKQNGIVQTWAPLWTMFSRGNVKEKARLLRLIPSPAGETRWAVDLYAGIGYFAFCFVARGLRVLCWEINGWSVEGLRRGARENGWSVRVVGSGELRGGLDGVLAGGEDIVVFHESNEVALERVLQLHSLGLVRGVEHVNCGFLPTSEASWASAWRMASLDAGASWLHLHENVSSDGIEDRRRDIQRRVDGWSEAEGGRKSTVEHVERVKTFAPGVWHCVFDVHVAAD</sequence>
<dbReference type="GO" id="GO:0102522">
    <property type="term" value="F:tRNA 4-demethylwyosine alpha-amino-alpha-carboxypropyltransferase activity"/>
    <property type="evidence" value="ECO:0007669"/>
    <property type="project" value="UniProtKB-EC"/>
</dbReference>
<dbReference type="PROSITE" id="PS51684">
    <property type="entry name" value="SAM_MT_TRM5_TYW2"/>
    <property type="match status" value="1"/>
</dbReference>
<dbReference type="AlphaFoldDB" id="A0A2C5YM15"/>
<evidence type="ECO:0000313" key="5">
    <source>
        <dbReference type="Proteomes" id="UP000226431"/>
    </source>
</evidence>
<organism evidence="4 5">
    <name type="scientific">Ophiocordyceps camponoti-rufipedis</name>
    <dbReference type="NCBI Taxonomy" id="2004952"/>
    <lineage>
        <taxon>Eukaryota</taxon>
        <taxon>Fungi</taxon>
        <taxon>Dikarya</taxon>
        <taxon>Ascomycota</taxon>
        <taxon>Pezizomycotina</taxon>
        <taxon>Sordariomycetes</taxon>
        <taxon>Hypocreomycetidae</taxon>
        <taxon>Hypocreales</taxon>
        <taxon>Ophiocordycipitaceae</taxon>
        <taxon>Ophiocordyceps</taxon>
    </lineage>
</organism>
<dbReference type="GO" id="GO:0008175">
    <property type="term" value="F:tRNA methyltransferase activity"/>
    <property type="evidence" value="ECO:0007669"/>
    <property type="project" value="TreeGrafter"/>
</dbReference>
<comment type="catalytic activity">
    <reaction evidence="1">
        <text>4-demethylwyosine(37) in tRNA(Phe) + S-adenosyl-L-methionine = 4-demethyl-7-[(3S)-3-amino-3-carboxypropyl]wyosine(37) in tRNA(Phe) + S-methyl-5'-thioadenosine + H(+)</text>
        <dbReference type="Rhea" id="RHEA:36355"/>
        <dbReference type="Rhea" id="RHEA-COMP:10164"/>
        <dbReference type="Rhea" id="RHEA-COMP:10378"/>
        <dbReference type="ChEBI" id="CHEBI:15378"/>
        <dbReference type="ChEBI" id="CHEBI:17509"/>
        <dbReference type="ChEBI" id="CHEBI:59789"/>
        <dbReference type="ChEBI" id="CHEBI:64315"/>
        <dbReference type="ChEBI" id="CHEBI:73550"/>
        <dbReference type="EC" id="2.5.1.114"/>
    </reaction>
</comment>
<dbReference type="Proteomes" id="UP000226431">
    <property type="component" value="Unassembled WGS sequence"/>
</dbReference>
<dbReference type="InterPro" id="IPR030382">
    <property type="entry name" value="MeTrfase_TRM5/TYW2"/>
</dbReference>
<dbReference type="PIRSF" id="PIRSF038972">
    <property type="entry name" value="Trm12"/>
    <property type="match status" value="1"/>
</dbReference>
<dbReference type="Gene3D" id="3.40.50.150">
    <property type="entry name" value="Vaccinia Virus protein VP39"/>
    <property type="match status" value="1"/>
</dbReference>
<evidence type="ECO:0000313" key="4">
    <source>
        <dbReference type="EMBL" id="PHH79128.1"/>
    </source>
</evidence>
<dbReference type="STRING" id="2004952.A0A2C5YM15"/>
<dbReference type="EMBL" id="NJES01000056">
    <property type="protein sequence ID" value="PHH79128.1"/>
    <property type="molecule type" value="Genomic_DNA"/>
</dbReference>
<comment type="similarity">
    <text evidence="2">Belongs to the class I-like SAM-binding methyltransferase superfamily. TRM5/TYW2 family.</text>
</comment>
<proteinExistence type="inferred from homology"/>
<dbReference type="PANTHER" id="PTHR23245:SF25">
    <property type="entry name" value="TRNA WYBUTOSINE-SYNTHESIZING PROTEIN 2 HOMOLOG"/>
    <property type="match status" value="1"/>
</dbReference>
<comment type="subcellular location">
    <subcellularLocation>
        <location evidence="2">Cytoplasm</location>
    </subcellularLocation>
</comment>
<keyword evidence="2" id="KW-0808">Transferase</keyword>
<evidence type="ECO:0000256" key="2">
    <source>
        <dbReference type="PIRNR" id="PIRNR038972"/>
    </source>
</evidence>
<comment type="pathway">
    <text evidence="2">tRNA modification; wybutosine-tRNA(Phe) biosynthesis.</text>
</comment>
<accession>A0A2C5YM15</accession>
<comment type="function">
    <text evidence="2">S-adenosyl-L-methionine-dependent transferase that acts as a component of the wybutosine biosynthesis pathway. Wybutosine is a hyper modified guanosine with a tricyclic base found at the 3'-position adjacent to the anticodon of eukaryotic phenylalanine tRNA. Catalyzes the transfer of the alpha-amino-alpha-carboxypropyl (acp) group from S-adenosyl-L-methionine to the C-7 position of 4-demethylwyosine (imG-14) to produce wybutosine-86.</text>
</comment>
<name>A0A2C5YM15_9HYPO</name>
<keyword evidence="5" id="KW-1185">Reference proteome</keyword>
<dbReference type="UniPathway" id="UPA00375"/>
<dbReference type="GO" id="GO:0030488">
    <property type="term" value="P:tRNA methylation"/>
    <property type="evidence" value="ECO:0007669"/>
    <property type="project" value="TreeGrafter"/>
</dbReference>
<dbReference type="GO" id="GO:0031591">
    <property type="term" value="P:wybutosine biosynthetic process"/>
    <property type="evidence" value="ECO:0007669"/>
    <property type="project" value="InterPro"/>
</dbReference>
<dbReference type="GO" id="GO:0008757">
    <property type="term" value="F:S-adenosylmethionine-dependent methyltransferase activity"/>
    <property type="evidence" value="ECO:0007669"/>
    <property type="project" value="InterPro"/>
</dbReference>
<keyword evidence="2" id="KW-0949">S-adenosyl-L-methionine</keyword>
<feature type="domain" description="SAM-dependent methyltransferase TRM5/TYW2-type" evidence="3">
    <location>
        <begin position="89"/>
        <end position="377"/>
    </location>
</feature>